<organism evidence="11 12">
    <name type="scientific">Hondaea fermentalgiana</name>
    <dbReference type="NCBI Taxonomy" id="2315210"/>
    <lineage>
        <taxon>Eukaryota</taxon>
        <taxon>Sar</taxon>
        <taxon>Stramenopiles</taxon>
        <taxon>Bigyra</taxon>
        <taxon>Labyrinthulomycetes</taxon>
        <taxon>Thraustochytrida</taxon>
        <taxon>Thraustochytriidae</taxon>
        <taxon>Hondaea</taxon>
    </lineage>
</organism>
<feature type="domain" description="ABC transporter" evidence="9">
    <location>
        <begin position="469"/>
        <end position="699"/>
    </location>
</feature>
<dbReference type="SUPFAM" id="SSF52540">
    <property type="entry name" value="P-loop containing nucleoside triphosphate hydrolases"/>
    <property type="match status" value="2"/>
</dbReference>
<evidence type="ECO:0000259" key="10">
    <source>
        <dbReference type="PROSITE" id="PS50929"/>
    </source>
</evidence>
<dbReference type="InterPro" id="IPR003439">
    <property type="entry name" value="ABC_transporter-like_ATP-bd"/>
</dbReference>
<protein>
    <submittedName>
        <fullName evidence="11">ABC transporter, putative</fullName>
    </submittedName>
</protein>
<dbReference type="GO" id="GO:0016887">
    <property type="term" value="F:ATP hydrolysis activity"/>
    <property type="evidence" value="ECO:0007669"/>
    <property type="project" value="InterPro"/>
</dbReference>
<name>A0A2R5GTU7_9STRA</name>
<dbReference type="PROSITE" id="PS50893">
    <property type="entry name" value="ABC_TRANSPORTER_2"/>
    <property type="match status" value="2"/>
</dbReference>
<dbReference type="GO" id="GO:0016020">
    <property type="term" value="C:membrane"/>
    <property type="evidence" value="ECO:0007669"/>
    <property type="project" value="UniProtKB-SubCell"/>
</dbReference>
<evidence type="ECO:0000256" key="5">
    <source>
        <dbReference type="ARBA" id="ARBA00022840"/>
    </source>
</evidence>
<gene>
    <name evidence="11" type="ORF">FCC1311_075372</name>
</gene>
<dbReference type="PROSITE" id="PS00211">
    <property type="entry name" value="ABC_TRANSPORTER_1"/>
    <property type="match status" value="1"/>
</dbReference>
<dbReference type="Pfam" id="PF00005">
    <property type="entry name" value="ABC_tran"/>
    <property type="match status" value="2"/>
</dbReference>
<feature type="transmembrane region" description="Helical" evidence="8">
    <location>
        <begin position="800"/>
        <end position="825"/>
    </location>
</feature>
<dbReference type="InterPro" id="IPR050173">
    <property type="entry name" value="ABC_transporter_C-like"/>
</dbReference>
<feature type="transmembrane region" description="Helical" evidence="8">
    <location>
        <begin position="266"/>
        <end position="287"/>
    </location>
</feature>
<feature type="transmembrane region" description="Helical" evidence="8">
    <location>
        <begin position="293"/>
        <end position="313"/>
    </location>
</feature>
<feature type="transmembrane region" description="Helical" evidence="8">
    <location>
        <begin position="189"/>
        <end position="208"/>
    </location>
</feature>
<keyword evidence="2" id="KW-0813">Transport</keyword>
<dbReference type="PROSITE" id="PS50929">
    <property type="entry name" value="ABC_TM1F"/>
    <property type="match status" value="2"/>
</dbReference>
<feature type="transmembrane region" description="Helical" evidence="8">
    <location>
        <begin position="928"/>
        <end position="961"/>
    </location>
</feature>
<dbReference type="InterPro" id="IPR003593">
    <property type="entry name" value="AAA+_ATPase"/>
</dbReference>
<comment type="caution">
    <text evidence="11">The sequence shown here is derived from an EMBL/GenBank/DDBJ whole genome shotgun (WGS) entry which is preliminary data.</text>
</comment>
<dbReference type="GO" id="GO:0005524">
    <property type="term" value="F:ATP binding"/>
    <property type="evidence" value="ECO:0007669"/>
    <property type="project" value="UniProtKB-KW"/>
</dbReference>
<evidence type="ECO:0000256" key="1">
    <source>
        <dbReference type="ARBA" id="ARBA00004141"/>
    </source>
</evidence>
<keyword evidence="3 8" id="KW-0812">Transmembrane</keyword>
<feature type="domain" description="ABC transmembrane type-1" evidence="10">
    <location>
        <begin position="804"/>
        <end position="1085"/>
    </location>
</feature>
<dbReference type="FunFam" id="3.40.50.300:FF:000630">
    <property type="entry name" value="ATP-binding cassette (ABC) transporter, putative"/>
    <property type="match status" value="1"/>
</dbReference>
<dbReference type="EMBL" id="BEYU01000095">
    <property type="protein sequence ID" value="GBG31314.1"/>
    <property type="molecule type" value="Genomic_DNA"/>
</dbReference>
<evidence type="ECO:0000259" key="9">
    <source>
        <dbReference type="PROSITE" id="PS50893"/>
    </source>
</evidence>
<feature type="transmembrane region" description="Helical" evidence="8">
    <location>
        <begin position="1030"/>
        <end position="1049"/>
    </location>
</feature>
<keyword evidence="7 8" id="KW-0472">Membrane</keyword>
<feature type="transmembrane region" description="Helical" evidence="8">
    <location>
        <begin position="416"/>
        <end position="437"/>
    </location>
</feature>
<feature type="transmembrane region" description="Helical" evidence="8">
    <location>
        <begin position="1056"/>
        <end position="1073"/>
    </location>
</feature>
<feature type="domain" description="ABC transmembrane type-1" evidence="10">
    <location>
        <begin position="152"/>
        <end position="432"/>
    </location>
</feature>
<dbReference type="SUPFAM" id="SSF90123">
    <property type="entry name" value="ABC transporter transmembrane region"/>
    <property type="match status" value="2"/>
</dbReference>
<proteinExistence type="predicted"/>
<dbReference type="Pfam" id="PF00664">
    <property type="entry name" value="ABC_membrane"/>
    <property type="match status" value="2"/>
</dbReference>
<dbReference type="InterPro" id="IPR036640">
    <property type="entry name" value="ABC1_TM_sf"/>
</dbReference>
<dbReference type="PANTHER" id="PTHR24223">
    <property type="entry name" value="ATP-BINDING CASSETTE SUB-FAMILY C"/>
    <property type="match status" value="1"/>
</dbReference>
<dbReference type="GO" id="GO:0140359">
    <property type="term" value="F:ABC-type transporter activity"/>
    <property type="evidence" value="ECO:0007669"/>
    <property type="project" value="InterPro"/>
</dbReference>
<evidence type="ECO:0000313" key="11">
    <source>
        <dbReference type="EMBL" id="GBG31314.1"/>
    </source>
</evidence>
<comment type="subcellular location">
    <subcellularLocation>
        <location evidence="1">Membrane</location>
        <topology evidence="1">Multi-pass membrane protein</topology>
    </subcellularLocation>
</comment>
<keyword evidence="5" id="KW-0067">ATP-binding</keyword>
<accession>A0A2R5GTU7</accession>
<feature type="transmembrane region" description="Helical" evidence="8">
    <location>
        <begin position="845"/>
        <end position="870"/>
    </location>
</feature>
<evidence type="ECO:0000256" key="3">
    <source>
        <dbReference type="ARBA" id="ARBA00022692"/>
    </source>
</evidence>
<evidence type="ECO:0000256" key="4">
    <source>
        <dbReference type="ARBA" id="ARBA00022741"/>
    </source>
</evidence>
<reference evidence="11 12" key="1">
    <citation type="submission" date="2017-12" db="EMBL/GenBank/DDBJ databases">
        <title>Sequencing, de novo assembly and annotation of complete genome of a new Thraustochytrid species, strain FCC1311.</title>
        <authorList>
            <person name="Sedici K."/>
            <person name="Godart F."/>
            <person name="Aiese Cigliano R."/>
            <person name="Sanseverino W."/>
            <person name="Barakat M."/>
            <person name="Ortet P."/>
            <person name="Marechal E."/>
            <person name="Cagnac O."/>
            <person name="Amato A."/>
        </authorList>
    </citation>
    <scope>NUCLEOTIDE SEQUENCE [LARGE SCALE GENOMIC DNA]</scope>
</reference>
<sequence length="1378" mass="149002">MAGAASAAGAGAASESVEIEVRGAAAVAPEMTMMGTDRESAGDLAAADEAMLGNSVDVGEWADARASRAKGAEKTPKNTSIVGRAFLTWMYGLIFKGFRKPLQKDDLPGLNPDYLSSTLYLQFQEHFNTDPTAKHAFQRALLSIPKVRLTLAIGTLLAITQGILATVGRPLILKAIVDAVDSDVSTVDAIILVVYFAIVVGSEGWAGVMGRQLLAEEFGTQFQICASSAVYSKMLRVDTQRQHDDQASESSLIGNDIVRAYENLRLAAQFPMAIAGVSGGICVLVVLLGESALVGIGIMLGIMLLNVLLGKLIHAIEQKSLNFADERLSMLTAVVEGIRAVKLFGWEEKYREKINKIRDEECNHIRNYRLAHVTSIASGRASPVLSAMATLVFYALSRGSVDIADAYAAVSVFQALRLGLIYVPLGFTSLMAFDVTLTRLNIYFRRPDKAPRVFLPDPEPGSLAPLAVVEPCSLGWVADDAADTAVLRNVSFTVQPGEIIAIVGGVGEGKSTLLASVAQAIAPLSWTGSRAPIRTAKSVGFAPQKPFVVCGTLKQNVLLGRPFDQTRFDQALFASGLHADVPNLADGIYTEVGERGTTLSGGQQARMAVARSLYAEPKLLCFDDILAAVDAKMCAHMFEHAILRQVADCDRACVVAMNQLALLPRVSRIVYISEGTVAAVGTYDELLESCATFADFVECTKLLQEETEEDAAIVQGGASTPPEESMHCTLDPADQVEEVVRESSKLYDGCDARLDSSPEDFDPSFQKKGGEKGTLLGTEKLTRGKVNASVYVSYIKSFGVLFMLLSMTMCLCGYVLMAVNDYWLIRWAEGMQDPNDTHGNTFYAGVYAALSLGFGTFIMVTSWMMSFGGVRASRSLHHSMLGRLLRAPLEWFEGTSSGRILSRFSGDLSKVDLILSLMMDNTIQQGSAVLVQLGVICYAVPIAAALVVVVGVVFSCAIVAADRTSRETRRISNSNMSPLLSNASEATRGRDVAAVMETGPFFEARHRLASDEYARANFAAGCTINWCQLVSHYLSFTIAVFSTLMLVVLRDIFGNADLLALVIAYCVNLPYFASTLTQNIIRVNSYFTSYERLLEYETLDEEDAVDKHAAEAYPGQDPQPLASEWPSKGAIEFRDVQLRYRPNAPLVLKGVTFTVQGGESLGICGKTGAGKSSTISCLFRLRPISGGAVLLDGRDIGTVDLTVLRSRITIIPQDPVLISGTLATNLDPFGETDDEAMREALRIVGLGESISLEDPVEASGRNWSAGERQLICFARALLRPNKVLVLDEPSSAIDLNTDDAIHEMVREQFYRRRRCSTIATYDKIAVMQDGRVLEFGSPTSLLGNTSSELHSMVESLGPASRQHINELAARAEAEKKNN</sequence>
<dbReference type="Gene3D" id="1.20.1560.10">
    <property type="entry name" value="ABC transporter type 1, transmembrane domain"/>
    <property type="match status" value="2"/>
</dbReference>
<dbReference type="PANTHER" id="PTHR24223:SF415">
    <property type="entry name" value="FI20190P1"/>
    <property type="match status" value="1"/>
</dbReference>
<evidence type="ECO:0000256" key="8">
    <source>
        <dbReference type="SAM" id="Phobius"/>
    </source>
</evidence>
<dbReference type="InterPro" id="IPR017871">
    <property type="entry name" value="ABC_transporter-like_CS"/>
</dbReference>
<feature type="domain" description="ABC transporter" evidence="9">
    <location>
        <begin position="1131"/>
        <end position="1354"/>
    </location>
</feature>
<feature type="transmembrane region" description="Helical" evidence="8">
    <location>
        <begin position="149"/>
        <end position="169"/>
    </location>
</feature>
<dbReference type="Proteomes" id="UP000241890">
    <property type="component" value="Unassembled WGS sequence"/>
</dbReference>
<evidence type="ECO:0000256" key="6">
    <source>
        <dbReference type="ARBA" id="ARBA00022989"/>
    </source>
</evidence>
<dbReference type="InterPro" id="IPR011527">
    <property type="entry name" value="ABC1_TM_dom"/>
</dbReference>
<evidence type="ECO:0000313" key="12">
    <source>
        <dbReference type="Proteomes" id="UP000241890"/>
    </source>
</evidence>
<dbReference type="InParanoid" id="A0A2R5GTU7"/>
<dbReference type="OrthoDB" id="68919at2759"/>
<dbReference type="CDD" id="cd03244">
    <property type="entry name" value="ABCC_MRP_domain2"/>
    <property type="match status" value="1"/>
</dbReference>
<keyword evidence="4" id="KW-0547">Nucleotide-binding</keyword>
<keyword evidence="6 8" id="KW-1133">Transmembrane helix</keyword>
<keyword evidence="12" id="KW-1185">Reference proteome</keyword>
<dbReference type="CDD" id="cd18580">
    <property type="entry name" value="ABC_6TM_ABCC_D2"/>
    <property type="match status" value="1"/>
</dbReference>
<dbReference type="FunCoup" id="A0A2R5GTU7">
    <property type="interactions" value="2"/>
</dbReference>
<dbReference type="SMART" id="SM00382">
    <property type="entry name" value="AAA"/>
    <property type="match status" value="2"/>
</dbReference>
<dbReference type="InterPro" id="IPR044726">
    <property type="entry name" value="ABCC_6TM_D2"/>
</dbReference>
<dbReference type="Gene3D" id="3.40.50.300">
    <property type="entry name" value="P-loop containing nucleotide triphosphate hydrolases"/>
    <property type="match status" value="2"/>
</dbReference>
<evidence type="ECO:0000256" key="7">
    <source>
        <dbReference type="ARBA" id="ARBA00023136"/>
    </source>
</evidence>
<dbReference type="InterPro" id="IPR027417">
    <property type="entry name" value="P-loop_NTPase"/>
</dbReference>
<evidence type="ECO:0000256" key="2">
    <source>
        <dbReference type="ARBA" id="ARBA00022448"/>
    </source>
</evidence>